<reference evidence="1 2" key="1">
    <citation type="submission" date="2015-06" db="EMBL/GenBank/DDBJ databases">
        <title>New insights into the roles of widespread benthic archaea in carbon and nitrogen cycling.</title>
        <authorList>
            <person name="Lazar C.S."/>
            <person name="Baker B.J."/>
            <person name="Seitz K.W."/>
            <person name="Hyde A.S."/>
            <person name="Dick G.J."/>
            <person name="Hinrichs K.-U."/>
            <person name="Teske A.P."/>
        </authorList>
    </citation>
    <scope>NUCLEOTIDE SEQUENCE [LARGE SCALE GENOMIC DNA]</scope>
    <source>
        <strain evidence="1">SG8-32-1</strain>
    </source>
</reference>
<proteinExistence type="predicted"/>
<dbReference type="AlphaFoldDB" id="A0A0M0BYW5"/>
<sequence>MSAKDIKFITQSIESLSKRLRRVEVLARLSTDTGLTQFLELDDTPSTYENAQRWAVLVNSDEDGLEFGPVGGDACVTFVCGSPGWRASGGSPVRTLVHETAFQLTSAGDPRGANAIDLQQTQFDPTYVAAAEDSAILSNLRNKIESDCDLSIIIGAYNDIIDNSVEGGILGWSNTIDNSTGNVICGILCMLDTDSWGNFVSGYNNDISWGNGSAMFNEGNDLVYLGTQDPWYDFQAGILNEMQGDCFVCYQWGEDNLMIGIGGSGTQTTLWDAQIGFDNFLGNVTMNVGIGQGTFSWRPSGHDEYYTGRLLWSGDYPQKWPTTTFGASHPANNGASGYNQLSWFSQNVIITDWPVTWTTSRFEFPIINDSAWGFVAYIAGTEQGCANTYHWKIEGMVENDGGTTAILYSIVTNLYRDVVTKEWQVVADNVNDRLVFQYRDTGGPDSTDCNIQFDMNTQEVGWEA</sequence>
<evidence type="ECO:0000313" key="1">
    <source>
        <dbReference type="EMBL" id="KON33818.1"/>
    </source>
</evidence>
<comment type="caution">
    <text evidence="1">The sequence shown here is derived from an EMBL/GenBank/DDBJ whole genome shotgun (WGS) entry which is preliminary data.</text>
</comment>
<gene>
    <name evidence="1" type="ORF">AC477_01125</name>
</gene>
<evidence type="ECO:0000313" key="2">
    <source>
        <dbReference type="Proteomes" id="UP000037237"/>
    </source>
</evidence>
<protein>
    <submittedName>
        <fullName evidence="1">Uncharacterized protein</fullName>
    </submittedName>
</protein>
<organism evidence="1 2">
    <name type="scientific">miscellaneous Crenarchaeota group-1 archaeon SG8-32-1</name>
    <dbReference type="NCBI Taxonomy" id="1685124"/>
    <lineage>
        <taxon>Archaea</taxon>
        <taxon>Candidatus Bathyarchaeota</taxon>
        <taxon>MCG-1</taxon>
    </lineage>
</organism>
<accession>A0A0M0BYW5</accession>
<dbReference type="EMBL" id="LFWU01000020">
    <property type="protein sequence ID" value="KON33818.1"/>
    <property type="molecule type" value="Genomic_DNA"/>
</dbReference>
<name>A0A0M0BYW5_9ARCH</name>
<dbReference type="Proteomes" id="UP000037237">
    <property type="component" value="Unassembled WGS sequence"/>
</dbReference>